<dbReference type="PIRSF" id="PIRSF001359">
    <property type="entry name" value="F_bP_aldolase_II"/>
    <property type="match status" value="1"/>
</dbReference>
<organism evidence="4 5">
    <name type="scientific">Anaerosalibacter massiliensis</name>
    <dbReference type="NCBI Taxonomy" id="1347392"/>
    <lineage>
        <taxon>Bacteria</taxon>
        <taxon>Bacillati</taxon>
        <taxon>Bacillota</taxon>
        <taxon>Tissierellia</taxon>
        <taxon>Tissierellales</taxon>
        <taxon>Sporanaerobacteraceae</taxon>
        <taxon>Anaerosalibacter</taxon>
    </lineage>
</organism>
<evidence type="ECO:0000256" key="1">
    <source>
        <dbReference type="PIRSR" id="PIRSR001359-1"/>
    </source>
</evidence>
<dbReference type="EMBL" id="JANJZL010000009">
    <property type="protein sequence ID" value="MCR2044899.1"/>
    <property type="molecule type" value="Genomic_DNA"/>
</dbReference>
<comment type="caution">
    <text evidence="4">The sequence shown here is derived from an EMBL/GenBank/DDBJ whole genome shotgun (WGS) entry which is preliminary data.</text>
</comment>
<dbReference type="InterPro" id="IPR013785">
    <property type="entry name" value="Aldolase_TIM"/>
</dbReference>
<dbReference type="GO" id="GO:0005829">
    <property type="term" value="C:cytosol"/>
    <property type="evidence" value="ECO:0007669"/>
    <property type="project" value="TreeGrafter"/>
</dbReference>
<dbReference type="PANTHER" id="PTHR30304:SF0">
    <property type="entry name" value="D-TAGATOSE-1,6-BISPHOSPHATE ALDOLASE SUBUNIT GATY-RELATED"/>
    <property type="match status" value="1"/>
</dbReference>
<dbReference type="AlphaFoldDB" id="A0A9X2MJS0"/>
<dbReference type="Pfam" id="PF01116">
    <property type="entry name" value="F_bP_aldolase"/>
    <property type="match status" value="1"/>
</dbReference>
<evidence type="ECO:0000313" key="4">
    <source>
        <dbReference type="EMBL" id="MCR2044899.1"/>
    </source>
</evidence>
<feature type="binding site" evidence="2">
    <location>
        <begin position="229"/>
        <end position="232"/>
    </location>
    <ligand>
        <name>dihydroxyacetone phosphate</name>
        <dbReference type="ChEBI" id="CHEBI:57642"/>
    </ligand>
</feature>
<feature type="binding site" evidence="3">
    <location>
        <position position="82"/>
    </location>
    <ligand>
        <name>Zn(2+)</name>
        <dbReference type="ChEBI" id="CHEBI:29105"/>
        <label>1</label>
        <note>catalytic</note>
    </ligand>
</feature>
<feature type="binding site" evidence="3">
    <location>
        <position position="207"/>
    </location>
    <ligand>
        <name>Zn(2+)</name>
        <dbReference type="ChEBI" id="CHEBI:29105"/>
        <label>1</label>
        <note>catalytic</note>
    </ligand>
</feature>
<protein>
    <submittedName>
        <fullName evidence="4">Class II fructose-bisphosphate aldolase</fullName>
    </submittedName>
</protein>
<dbReference type="GO" id="GO:0005975">
    <property type="term" value="P:carbohydrate metabolic process"/>
    <property type="evidence" value="ECO:0007669"/>
    <property type="project" value="InterPro"/>
</dbReference>
<evidence type="ECO:0000256" key="3">
    <source>
        <dbReference type="PIRSR" id="PIRSR001359-3"/>
    </source>
</evidence>
<gene>
    <name evidence="4" type="ORF">NSA23_12365</name>
</gene>
<reference evidence="4" key="1">
    <citation type="submission" date="2022-07" db="EMBL/GenBank/DDBJ databases">
        <title>Enhanced cultured diversity of the mouse gut microbiota enables custom-made synthetic communities.</title>
        <authorList>
            <person name="Afrizal A."/>
        </authorList>
    </citation>
    <scope>NUCLEOTIDE SEQUENCE</scope>
    <source>
        <strain evidence="4">DSM 29482</strain>
    </source>
</reference>
<dbReference type="NCBIfam" id="TIGR00167">
    <property type="entry name" value="cbbA"/>
    <property type="match status" value="1"/>
</dbReference>
<keyword evidence="3" id="KW-0862">Zinc</keyword>
<feature type="binding site" evidence="3">
    <location>
        <position position="103"/>
    </location>
    <ligand>
        <name>Zn(2+)</name>
        <dbReference type="ChEBI" id="CHEBI:29105"/>
        <label>2</label>
    </ligand>
</feature>
<dbReference type="RefSeq" id="WP_042678852.1">
    <property type="nucleotide sequence ID" value="NZ_CABKTM010000008.1"/>
</dbReference>
<feature type="binding site" evidence="2">
    <location>
        <position position="180"/>
    </location>
    <ligand>
        <name>dihydroxyacetone phosphate</name>
        <dbReference type="ChEBI" id="CHEBI:57642"/>
    </ligand>
</feature>
<dbReference type="PROSITE" id="PS00602">
    <property type="entry name" value="ALDOLASE_CLASS_II_1"/>
    <property type="match status" value="1"/>
</dbReference>
<dbReference type="SUPFAM" id="SSF51569">
    <property type="entry name" value="Aldolase"/>
    <property type="match status" value="1"/>
</dbReference>
<dbReference type="PANTHER" id="PTHR30304">
    <property type="entry name" value="D-TAGATOSE-1,6-BISPHOSPHATE ALDOLASE"/>
    <property type="match status" value="1"/>
</dbReference>
<feature type="binding site" evidence="3">
    <location>
        <position position="133"/>
    </location>
    <ligand>
        <name>Zn(2+)</name>
        <dbReference type="ChEBI" id="CHEBI:29105"/>
        <label>2</label>
    </ligand>
</feature>
<keyword evidence="3" id="KW-0479">Metal-binding</keyword>
<dbReference type="Proteomes" id="UP001142078">
    <property type="component" value="Unassembled WGS sequence"/>
</dbReference>
<dbReference type="GO" id="GO:0008270">
    <property type="term" value="F:zinc ion binding"/>
    <property type="evidence" value="ECO:0007669"/>
    <property type="project" value="InterPro"/>
</dbReference>
<dbReference type="OrthoDB" id="9803995at2"/>
<feature type="active site" description="Proton donor" evidence="1">
    <location>
        <position position="81"/>
    </location>
</feature>
<proteinExistence type="predicted"/>
<comment type="cofactor">
    <cofactor evidence="3">
        <name>Zn(2+)</name>
        <dbReference type="ChEBI" id="CHEBI:29105"/>
    </cofactor>
    <text evidence="3">Binds 2 Zn(2+) ions per subunit. One is catalytic and the other provides a structural contribution.</text>
</comment>
<dbReference type="InterPro" id="IPR000771">
    <property type="entry name" value="FBA_II"/>
</dbReference>
<feature type="binding site" evidence="3">
    <location>
        <position position="179"/>
    </location>
    <ligand>
        <name>Zn(2+)</name>
        <dbReference type="ChEBI" id="CHEBI:29105"/>
        <label>1</label>
        <note>catalytic</note>
    </ligand>
</feature>
<evidence type="ECO:0000313" key="5">
    <source>
        <dbReference type="Proteomes" id="UP001142078"/>
    </source>
</evidence>
<dbReference type="CDD" id="cd00947">
    <property type="entry name" value="TBP_aldolase_IIB"/>
    <property type="match status" value="1"/>
</dbReference>
<sequence length="279" mass="30484">MLVNSKQLLLDAKRGGYAIPSTNIFNLNSLKGVLKAAEENRSPLIISLAEVHTESLSIGETANIVNYYANKTDLPIVLHFDHGFTPSLVKQAINKGFTSVMIDGSSLPFDENVKITKEIVTLAHEKNVTVEAEIGHVGGGESYTDPEDDHSQLTTVEEAKRFAKLTNVDSLAVSIGTAHGTYRGTPKIDFERLSQINQAVDIPLVLHGGSGSGSENLRKAVELGICKVNIFTDLTIAAHDKLVDNFKDINYYDACLLAEEGIKECLLNYYSIFKTKRGM</sequence>
<name>A0A9X2MJS0_9FIRM</name>
<accession>A0A9X2MJS0</accession>
<keyword evidence="5" id="KW-1185">Reference proteome</keyword>
<evidence type="ECO:0000256" key="2">
    <source>
        <dbReference type="PIRSR" id="PIRSR001359-2"/>
    </source>
</evidence>
<feature type="binding site" evidence="2">
    <location>
        <begin position="208"/>
        <end position="210"/>
    </location>
    <ligand>
        <name>dihydroxyacetone phosphate</name>
        <dbReference type="ChEBI" id="CHEBI:57642"/>
    </ligand>
</feature>
<dbReference type="InterPro" id="IPR050246">
    <property type="entry name" value="Class_II_FBP_aldolase"/>
</dbReference>
<dbReference type="PROSITE" id="PS00806">
    <property type="entry name" value="ALDOLASE_CLASS_II_2"/>
    <property type="match status" value="1"/>
</dbReference>
<dbReference type="GO" id="GO:0009025">
    <property type="term" value="F:tagatose-bisphosphate aldolase activity"/>
    <property type="evidence" value="ECO:0007669"/>
    <property type="project" value="TreeGrafter"/>
</dbReference>
<dbReference type="Gene3D" id="3.20.20.70">
    <property type="entry name" value="Aldolase class I"/>
    <property type="match status" value="1"/>
</dbReference>